<dbReference type="GO" id="GO:0006606">
    <property type="term" value="P:protein import into nucleus"/>
    <property type="evidence" value="ECO:0007669"/>
    <property type="project" value="TreeGrafter"/>
</dbReference>
<dbReference type="GO" id="GO:0006405">
    <property type="term" value="P:RNA export from nucleus"/>
    <property type="evidence" value="ECO:0007669"/>
    <property type="project" value="TreeGrafter"/>
</dbReference>
<evidence type="ECO:0000313" key="1">
    <source>
        <dbReference type="EMBL" id="WOH03866.1"/>
    </source>
</evidence>
<reference evidence="1" key="2">
    <citation type="submission" date="2022-03" db="EMBL/GenBank/DDBJ databases">
        <title>Draft title - Genomic analysis of global carrot germplasm unveils the trajectory of domestication and the origin of high carotenoid orange carrot.</title>
        <authorList>
            <person name="Iorizzo M."/>
            <person name="Ellison S."/>
            <person name="Senalik D."/>
            <person name="Macko-Podgorni A."/>
            <person name="Grzebelus D."/>
            <person name="Bostan H."/>
            <person name="Rolling W."/>
            <person name="Curaba J."/>
            <person name="Simon P."/>
        </authorList>
    </citation>
    <scope>NUCLEOTIDE SEQUENCE</scope>
    <source>
        <tissue evidence="1">Leaf</tissue>
    </source>
</reference>
<proteinExistence type="predicted"/>
<accession>A0AAF0X8V1</accession>
<dbReference type="EMBL" id="CP093348">
    <property type="protein sequence ID" value="WOH03866.1"/>
    <property type="molecule type" value="Genomic_DNA"/>
</dbReference>
<dbReference type="GO" id="GO:0017056">
    <property type="term" value="F:structural constituent of nuclear pore"/>
    <property type="evidence" value="ECO:0007669"/>
    <property type="project" value="InterPro"/>
</dbReference>
<dbReference type="GO" id="GO:0044611">
    <property type="term" value="C:nuclear pore inner ring"/>
    <property type="evidence" value="ECO:0007669"/>
    <property type="project" value="TreeGrafter"/>
</dbReference>
<gene>
    <name evidence="1" type="ORF">DCAR_0623266</name>
</gene>
<dbReference type="InterPro" id="IPR044840">
    <property type="entry name" value="Nup188"/>
</dbReference>
<dbReference type="PANTHER" id="PTHR31431">
    <property type="entry name" value="NUCLEOPORIN NUP188 HOMOLOG"/>
    <property type="match status" value="1"/>
</dbReference>
<reference evidence="1" key="1">
    <citation type="journal article" date="2016" name="Nat. Genet.">
        <title>A high-quality carrot genome assembly provides new insights into carotenoid accumulation and asterid genome evolution.</title>
        <authorList>
            <person name="Iorizzo M."/>
            <person name="Ellison S."/>
            <person name="Senalik D."/>
            <person name="Zeng P."/>
            <person name="Satapoomin P."/>
            <person name="Huang J."/>
            <person name="Bowman M."/>
            <person name="Iovene M."/>
            <person name="Sanseverino W."/>
            <person name="Cavagnaro P."/>
            <person name="Yildiz M."/>
            <person name="Macko-Podgorni A."/>
            <person name="Moranska E."/>
            <person name="Grzebelus E."/>
            <person name="Grzebelus D."/>
            <person name="Ashrafi H."/>
            <person name="Zheng Z."/>
            <person name="Cheng S."/>
            <person name="Spooner D."/>
            <person name="Van Deynze A."/>
            <person name="Simon P."/>
        </authorList>
    </citation>
    <scope>NUCLEOTIDE SEQUENCE</scope>
    <source>
        <tissue evidence="1">Leaf</tissue>
    </source>
</reference>
<organism evidence="1 2">
    <name type="scientific">Daucus carota subsp. sativus</name>
    <name type="common">Carrot</name>
    <dbReference type="NCBI Taxonomy" id="79200"/>
    <lineage>
        <taxon>Eukaryota</taxon>
        <taxon>Viridiplantae</taxon>
        <taxon>Streptophyta</taxon>
        <taxon>Embryophyta</taxon>
        <taxon>Tracheophyta</taxon>
        <taxon>Spermatophyta</taxon>
        <taxon>Magnoliopsida</taxon>
        <taxon>eudicotyledons</taxon>
        <taxon>Gunneridae</taxon>
        <taxon>Pentapetalae</taxon>
        <taxon>asterids</taxon>
        <taxon>campanulids</taxon>
        <taxon>Apiales</taxon>
        <taxon>Apiaceae</taxon>
        <taxon>Apioideae</taxon>
        <taxon>Scandiceae</taxon>
        <taxon>Daucinae</taxon>
        <taxon>Daucus</taxon>
        <taxon>Daucus sect. Daucus</taxon>
    </lineage>
</organism>
<dbReference type="Proteomes" id="UP000077755">
    <property type="component" value="Chromosome 6"/>
</dbReference>
<keyword evidence="2" id="KW-1185">Reference proteome</keyword>
<sequence>MATTANPTGQTKAVDASLWWDPFSLLLTQLENVSFSDGLTHSLAKKLNENHAWFLDTVSCFKSPNQKSREALDSTQFTVGTHTLTVQPELKASALELSSVLCLDEVQSYILVKRTNEGNNLASANTVSVPLHMVMLQYYIERQCLLKCTRQILMYALYDGTGEKEVQAMRDQTEKLVSDGLENKLLSVLQDLLSSTYPENMSVDFFTLWAEGTLIEDNLVLDILFLAYYESFCTCNGKQWKKLCLLYEGMISGGYNLGKLALSTEAIHSIFHAKIQLLLILIETLDLEYVLQMVHDETTFRQGITTFSFSDIQEIDAIVSGSTMFENKEAGPLILTWAVYLCLVSSLPKKEEHDTLQDIDHVSYVRQAFEAGSLSYLVEILQCNLLKDSDGPCAGYRSVLRTFMSCFIASYEISLQLEDSNLKLILDILCNIYRGEESLCCQFWDKDSFIDGPIRCLLCNLEGEFPFRTDEFVRLLSALCEGTWPAECVYNFLEKSVGLSSLFEISRGSVVNSASSFVETQRPLCVPGLEGFLIPSKTRGRILKLIDGNTSLVRWECKQSGVDVLLLRLAQKIYLDDTEEVLVIFDLLCRLVTFSLAACYALISTGVTSAEGAGPVNGNLHKVNVLKLICATVKNLTPTSNGAIMMSMGVIILTKMLSCSPSHVSTIALKANIFDVAFNTNPLGVGSNGLSSGSWLLSGRLAKMILIDCEQNESCYPLVISVLDFTIKLVETGVENDIVLALVVFSIQYVLVNYEYWKYKVKDVRWKVMLKVLEVIKQCTLSIPYSRKLGKVVKDILHSDSSVHSSLFRIVCTTAEALEELYVSRLYELVEIEGLETAVGFVLDILFSMLSDISKETLPGFPVLYQAVLSSTTKPIPVVAAMASLTSYYRNPAIQAGAVKLLCMLFFVADHSQVYTSGNACFGLSDDQIIEFRTGIDGILCEPSLCNEDLLITTIKMLTSAANYQPAFFAAVIAYKENVEYKVTEASNKKQPKEKNLVDAVLEYVGRSHDLIKSNPILLFNVLNFMKALWRGAAQFADALEQLKKSENFWKQISVPILFVESMQNMPLKSLNEKEARNTSYQYYCQSAVLEIMAYELFLQKKVLYARQQSEVLRDGINNNDSSGKTEDKGDSSLKDILSTWCGSSVLNNLINLYTACQFDNHKYVHMKIAAGLFSVHVMEKLLSGDAGTLCVFIIEKLNTLTKKLCDLPAFSNLLSQYTQRGYSEGKELTKLILSDLYYHIQGELEGRAIDHRSIKELSQCLTEFDFLQVYHNNYEMDFSAPAKNVCLFDWSHLQKDLGLRTWEFSQWKASKEVAETMLLHLQDVNCMLMLAYSKHAALEALITIISLYHDDSAEKKTLHQWKIPERLIISSVKHVCQCTHDTIASLTRVTDYTEDIIGFFVAQTELLIHLLRCLEKKLPLPICTIVMKSSGSGLKTLSDLGLSTAGVREGIKALLQLLLLSVELSCASSQLFEATEMETVESYADASTASLSLLPTICSFMEPTDHCTLSLTTIDLILRSFLTPTTWFPVIQEHLQLQRVMHKLQDINSSATIPVILNFCLTLARVRGGAEMLLNSGFLAAIRVLFADATNDNGLCLMQNDKSLSSFFNKVEKPQHIWGLGLAVITAVIHSVGFSFSCRNLVDYVMDYFLLQKSFMICHYLSAPAAPLDLHDKKRAHAQKAQTSLSALQETEHTLLLICVLSKYRSSWIKVTKEIDSPLREKCIHLLAFICRGTQCLKDFSRVLPLLCYPVLKEEFEWYKRPSFVHSKNGWFSLMPLCCGLDPRFSDVSSRPAPSVKERATDNTGVAPTFFSDSAALQIYRIAFLLLKFFCIEAECAAKRAEEVGFVDVAHFPELPVPDILHGLQDQGIAIVQELCEARKTQQVPSELQSICILLLQITEMALYLEFCVSQVCGIRPVLGRVEDFSKEIRLFIKATEGQEFLKESVKSLKQIISFVYPNLLH</sequence>
<name>A0AAF0X8V1_DAUCS</name>
<dbReference type="KEGG" id="dcr:108227529"/>
<protein>
    <submittedName>
        <fullName evidence="1">Uncharacterized protein</fullName>
    </submittedName>
</protein>
<evidence type="ECO:0000313" key="2">
    <source>
        <dbReference type="Proteomes" id="UP000077755"/>
    </source>
</evidence>
<dbReference type="PANTHER" id="PTHR31431:SF1">
    <property type="entry name" value="NUCLEOPORIN NUP188"/>
    <property type="match status" value="1"/>
</dbReference>